<protein>
    <submittedName>
        <fullName evidence="1">Uncharacterized protein</fullName>
    </submittedName>
</protein>
<evidence type="ECO:0000313" key="1">
    <source>
        <dbReference type="EMBL" id="OOQ57004.1"/>
    </source>
</evidence>
<dbReference type="OrthoDB" id="796896at2"/>
<accession>A0A1S9P7S9</accession>
<comment type="caution">
    <text evidence="1">The sequence shown here is derived from an EMBL/GenBank/DDBJ whole genome shotgun (WGS) entry which is preliminary data.</text>
</comment>
<proteinExistence type="predicted"/>
<dbReference type="Proteomes" id="UP000189739">
    <property type="component" value="Unassembled WGS sequence"/>
</dbReference>
<sequence length="181" mass="20336">MKNVFIITLLSACLFSCTSPKSKQTTVWTDTYEQKWRYQLDGDMKALLPDDTKRADLIDYMITRLKTELPNGLESIPQDSLTRLARKIGVDYGFAHAKEAIAGETGLTPTLRPWTKEMETMFREAILSNNEGGDLAEKNKACDCFITELKKIYPDSVMLPFPAGVLTKVSAVCMEKLSVNK</sequence>
<gene>
    <name evidence="1" type="ORF">BC343_15805</name>
</gene>
<dbReference type="RefSeq" id="WP_078350875.1">
    <property type="nucleotide sequence ID" value="NZ_MBTF01000037.1"/>
</dbReference>
<keyword evidence="2" id="KW-1185">Reference proteome</keyword>
<reference evidence="1 2" key="1">
    <citation type="submission" date="2016-07" db="EMBL/GenBank/DDBJ databases">
        <title>Genomic analysis of zinc-resistant bacterium Mucilaginibacter pedocola TBZ30.</title>
        <authorList>
            <person name="Huang J."/>
            <person name="Tang J."/>
        </authorList>
    </citation>
    <scope>NUCLEOTIDE SEQUENCE [LARGE SCALE GENOMIC DNA]</scope>
    <source>
        <strain evidence="1 2">TBZ30</strain>
    </source>
</reference>
<dbReference type="EMBL" id="MBTF01000037">
    <property type="protein sequence ID" value="OOQ57004.1"/>
    <property type="molecule type" value="Genomic_DNA"/>
</dbReference>
<evidence type="ECO:0000313" key="2">
    <source>
        <dbReference type="Proteomes" id="UP000189739"/>
    </source>
</evidence>
<organism evidence="1 2">
    <name type="scientific">Mucilaginibacter pedocola</name>
    <dbReference type="NCBI Taxonomy" id="1792845"/>
    <lineage>
        <taxon>Bacteria</taxon>
        <taxon>Pseudomonadati</taxon>
        <taxon>Bacteroidota</taxon>
        <taxon>Sphingobacteriia</taxon>
        <taxon>Sphingobacteriales</taxon>
        <taxon>Sphingobacteriaceae</taxon>
        <taxon>Mucilaginibacter</taxon>
    </lineage>
</organism>
<dbReference type="AlphaFoldDB" id="A0A1S9P7S9"/>
<name>A0A1S9P7S9_9SPHI</name>